<accession>A0ABS9JZM8</accession>
<dbReference type="InterPro" id="IPR007820">
    <property type="entry name" value="AbrB_fam"/>
</dbReference>
<feature type="transmembrane region" description="Helical" evidence="1">
    <location>
        <begin position="61"/>
        <end position="79"/>
    </location>
</feature>
<keyword evidence="1" id="KW-0472">Membrane</keyword>
<keyword evidence="1" id="KW-0812">Transmembrane</keyword>
<proteinExistence type="predicted"/>
<dbReference type="PIRSF" id="PIRSF038991">
    <property type="entry name" value="Protein_AbrB"/>
    <property type="match status" value="1"/>
</dbReference>
<dbReference type="InterPro" id="IPR017516">
    <property type="entry name" value="AbrB_dup"/>
</dbReference>
<keyword evidence="1" id="KW-1133">Transmembrane helix</keyword>
<gene>
    <name evidence="2" type="ORF">LZ012_05090</name>
</gene>
<feature type="transmembrane region" description="Helical" evidence="1">
    <location>
        <begin position="113"/>
        <end position="133"/>
    </location>
</feature>
<dbReference type="EMBL" id="JAKLTN010000001">
    <property type="protein sequence ID" value="MCG2576365.1"/>
    <property type="molecule type" value="Genomic_DNA"/>
</dbReference>
<dbReference type="PANTHER" id="PTHR38457">
    <property type="entry name" value="REGULATOR ABRB-RELATED"/>
    <property type="match status" value="1"/>
</dbReference>
<keyword evidence="3" id="KW-1185">Reference proteome</keyword>
<protein>
    <submittedName>
        <fullName evidence="2">AbrB family transcriptional regulator</fullName>
    </submittedName>
</protein>
<dbReference type="NCBIfam" id="TIGR03082">
    <property type="entry name" value="Gneg_AbrB_dup"/>
    <property type="match status" value="2"/>
</dbReference>
<feature type="transmembrane region" description="Helical" evidence="1">
    <location>
        <begin position="145"/>
        <end position="163"/>
    </location>
</feature>
<dbReference type="PANTHER" id="PTHR38457:SF1">
    <property type="entry name" value="REGULATOR ABRB-RELATED"/>
    <property type="match status" value="1"/>
</dbReference>
<name>A0ABS9JZM8_9RHOO</name>
<evidence type="ECO:0000256" key="1">
    <source>
        <dbReference type="SAM" id="Phobius"/>
    </source>
</evidence>
<feature type="transmembrane region" description="Helical" evidence="1">
    <location>
        <begin position="267"/>
        <end position="295"/>
    </location>
</feature>
<reference evidence="2" key="1">
    <citation type="submission" date="2022-01" db="EMBL/GenBank/DDBJ databases">
        <authorList>
            <person name="Jo J.-H."/>
            <person name="Im W.-T."/>
        </authorList>
    </citation>
    <scope>NUCLEOTIDE SEQUENCE</scope>
    <source>
        <strain evidence="2">XY25</strain>
    </source>
</reference>
<dbReference type="Proteomes" id="UP001165384">
    <property type="component" value="Unassembled WGS sequence"/>
</dbReference>
<feature type="transmembrane region" description="Helical" evidence="1">
    <location>
        <begin position="183"/>
        <end position="201"/>
    </location>
</feature>
<dbReference type="Pfam" id="PF05145">
    <property type="entry name" value="AbrB"/>
    <property type="match status" value="1"/>
</dbReference>
<feature type="transmembrane region" description="Helical" evidence="1">
    <location>
        <begin position="208"/>
        <end position="227"/>
    </location>
</feature>
<dbReference type="RefSeq" id="WP_275708216.1">
    <property type="nucleotide sequence ID" value="NZ_JAKLTN010000001.1"/>
</dbReference>
<evidence type="ECO:0000313" key="2">
    <source>
        <dbReference type="EMBL" id="MCG2576365.1"/>
    </source>
</evidence>
<comment type="caution">
    <text evidence="2">The sequence shown here is derived from an EMBL/GenBank/DDBJ whole genome shotgun (WGS) entry which is preliminary data.</text>
</comment>
<organism evidence="2 3">
    <name type="scientific">Dechloromonas hankyongensis</name>
    <dbReference type="NCBI Taxonomy" id="2908002"/>
    <lineage>
        <taxon>Bacteria</taxon>
        <taxon>Pseudomonadati</taxon>
        <taxon>Pseudomonadota</taxon>
        <taxon>Betaproteobacteria</taxon>
        <taxon>Rhodocyclales</taxon>
        <taxon>Azonexaceae</taxon>
        <taxon>Dechloromonas</taxon>
    </lineage>
</organism>
<sequence>MPTPIRRVLRIVAALLIAGLAGAAASHLHLPLPWMLGPLFAIAILRTAGARLDALPGGRQAGQWAIGTALGLYFTPAVLGELGRHVVAILLMAGSAVVFGLIAARLIERWGQVSAATAFFAGLPGGASEMVVLAERQGGALDRVAAAHALRVMLVVSLIPFALHHGASNGHESFRALAGSVDWLRFPLLVAASLAGVLLFAKLRIANAWVLGPLLIVGGLTAASLPLSSLPGWLVNSGQLLLGTALGTRFSPAFFRAAPRFLGVSALATGLTLLLCALFVAGLGQLIAIPVPSLLLASSPGGMAEMSITAREMHLSVPLVTATHVLRVVLLTVCAPLLCRHYLAWREKQFTPTKGDQS</sequence>
<feature type="transmembrane region" description="Helical" evidence="1">
    <location>
        <begin position="86"/>
        <end position="107"/>
    </location>
</feature>
<evidence type="ECO:0000313" key="3">
    <source>
        <dbReference type="Proteomes" id="UP001165384"/>
    </source>
</evidence>